<keyword evidence="1" id="KW-0812">Transmembrane</keyword>
<keyword evidence="4" id="KW-1185">Reference proteome</keyword>
<evidence type="ECO:0000313" key="4">
    <source>
        <dbReference type="Proteomes" id="UP000184465"/>
    </source>
</evidence>
<dbReference type="Proteomes" id="UP000184465">
    <property type="component" value="Unassembled WGS sequence"/>
</dbReference>
<feature type="transmembrane region" description="Helical" evidence="1">
    <location>
        <begin position="12"/>
        <end position="32"/>
    </location>
</feature>
<dbReference type="InterPro" id="IPR012854">
    <property type="entry name" value="Cu_amine_oxidase-like_N"/>
</dbReference>
<dbReference type="Pfam" id="PF07833">
    <property type="entry name" value="Cu_amine_oxidN1"/>
    <property type="match status" value="1"/>
</dbReference>
<dbReference type="SUPFAM" id="SSF55383">
    <property type="entry name" value="Copper amine oxidase, domain N"/>
    <property type="match status" value="1"/>
</dbReference>
<evidence type="ECO:0000313" key="3">
    <source>
        <dbReference type="EMBL" id="SHJ71545.1"/>
    </source>
</evidence>
<protein>
    <submittedName>
        <fullName evidence="3">Copper amine oxidase N-terminal domain-containing protein</fullName>
    </submittedName>
</protein>
<dbReference type="AlphaFoldDB" id="A0A1M6LK67"/>
<evidence type="ECO:0000259" key="2">
    <source>
        <dbReference type="Pfam" id="PF07833"/>
    </source>
</evidence>
<proteinExistence type="predicted"/>
<dbReference type="EMBL" id="FRAG01000006">
    <property type="protein sequence ID" value="SHJ71545.1"/>
    <property type="molecule type" value="Genomic_DNA"/>
</dbReference>
<dbReference type="InterPro" id="IPR036582">
    <property type="entry name" value="Mao_N_sf"/>
</dbReference>
<name>A0A1M6LK67_PARC5</name>
<gene>
    <name evidence="3" type="ORF">SAMN02745912_00845</name>
</gene>
<accession>A0A1M6LK67</accession>
<dbReference type="STRING" id="1121301.SAMN02745912_00845"/>
<feature type="domain" description="Copper amine oxidase-like N-terminal" evidence="2">
    <location>
        <begin position="46"/>
        <end position="94"/>
    </location>
</feature>
<reference evidence="3 4" key="1">
    <citation type="submission" date="2016-11" db="EMBL/GenBank/DDBJ databases">
        <authorList>
            <person name="Jaros S."/>
            <person name="Januszkiewicz K."/>
            <person name="Wedrychowicz H."/>
        </authorList>
    </citation>
    <scope>NUCLEOTIDE SEQUENCE [LARGE SCALE GENOMIC DNA]</scope>
    <source>
        <strain evidence="3 4">DSM 15212</strain>
    </source>
</reference>
<dbReference type="PROSITE" id="PS51257">
    <property type="entry name" value="PROKAR_LIPOPROTEIN"/>
    <property type="match status" value="1"/>
</dbReference>
<evidence type="ECO:0000256" key="1">
    <source>
        <dbReference type="SAM" id="Phobius"/>
    </source>
</evidence>
<organism evidence="3 4">
    <name type="scientific">Paramaledivibacter caminithermalis (strain DSM 15212 / CIP 107654 / DViRD3)</name>
    <name type="common">Clostridium caminithermale</name>
    <dbReference type="NCBI Taxonomy" id="1121301"/>
    <lineage>
        <taxon>Bacteria</taxon>
        <taxon>Bacillati</taxon>
        <taxon>Bacillota</taxon>
        <taxon>Clostridia</taxon>
        <taxon>Peptostreptococcales</taxon>
        <taxon>Caminicellaceae</taxon>
        <taxon>Paramaledivibacter</taxon>
    </lineage>
</organism>
<keyword evidence="1" id="KW-1133">Transmembrane helix</keyword>
<keyword evidence="1" id="KW-0472">Membrane</keyword>
<dbReference type="RefSeq" id="WP_073147292.1">
    <property type="nucleotide sequence ID" value="NZ_FRAG01000006.1"/>
</dbReference>
<sequence>MKFERKGIKRKIIVTLILIFLMGCSFSFGVGYSKQITAWFYNIQLKINGSYVKLTKEPFVYDGYIYVSIEDVSNYLGFDTSWDDNEKTISLVNKGFPYNNTNYSYQYNAPSYNYPYVIINGKNIKDMENELNTDYENYTEGKEDLEFEYDLTEKSSYIKLTMEGQNFKKYSTEWKKRNEDDFENFVEDIAEMIAHQFNKDVNVYVNDKNSKSVAKYEYDENKSKFSVKYEYDDDMDIDDIEDKLNDDYKEYTQGSSDLEFKYDLKEYTSYVKVDMEGQNFDKKSSKWDDRDDSDFRDFVEDIAEEIYEVIDDKNVKIKVLDDDKERVAEYRYDEDDEEFEKVYEYDD</sequence>